<dbReference type="InterPro" id="IPR011990">
    <property type="entry name" value="TPR-like_helical_dom_sf"/>
</dbReference>
<feature type="domain" description="DUF4124" evidence="3">
    <location>
        <begin position="9"/>
        <end position="39"/>
    </location>
</feature>
<feature type="signal peptide" evidence="2">
    <location>
        <begin position="1"/>
        <end position="19"/>
    </location>
</feature>
<dbReference type="Proteomes" id="UP001150830">
    <property type="component" value="Unassembled WGS sequence"/>
</dbReference>
<accession>A0A9X3EE38</accession>
<dbReference type="EMBL" id="JAPNOA010000029">
    <property type="protein sequence ID" value="MCY0965877.1"/>
    <property type="molecule type" value="Genomic_DNA"/>
</dbReference>
<proteinExistence type="predicted"/>
<dbReference type="InterPro" id="IPR006597">
    <property type="entry name" value="Sel1-like"/>
</dbReference>
<dbReference type="PROSITE" id="PS50297">
    <property type="entry name" value="ANK_REP_REGION"/>
    <property type="match status" value="1"/>
</dbReference>
<keyword evidence="2" id="KW-0732">Signal</keyword>
<dbReference type="InterPro" id="IPR036770">
    <property type="entry name" value="Ankyrin_rpt-contain_sf"/>
</dbReference>
<dbReference type="SUPFAM" id="SSF81901">
    <property type="entry name" value="HCP-like"/>
    <property type="match status" value="1"/>
</dbReference>
<dbReference type="SUPFAM" id="SSF48403">
    <property type="entry name" value="Ankyrin repeat"/>
    <property type="match status" value="1"/>
</dbReference>
<name>A0A9X3EE38_9GAMM</name>
<comment type="caution">
    <text evidence="4">The sequence shown here is derived from an EMBL/GenBank/DDBJ whole genome shotgun (WGS) entry which is preliminary data.</text>
</comment>
<dbReference type="AlphaFoldDB" id="A0A9X3EE38"/>
<keyword evidence="5" id="KW-1185">Reference proteome</keyword>
<dbReference type="RefSeq" id="WP_283174088.1">
    <property type="nucleotide sequence ID" value="NZ_JAPNOA010000029.1"/>
</dbReference>
<gene>
    <name evidence="4" type="ORF">OUO13_11815</name>
</gene>
<sequence>MRRSHLLALCLLASTAVQANEVYKCRNEKGVITYSYQACASHGYQNADAMAGTARREDIIGGWISDEDSLVQIRAGLNANGTYEAEITSLMGMKMIDFGTWELNNNKLDIRVERTLQVFQNNAREKHEESGRSLRINNIKNDSVEIITRDALTGADEKHTFTRTKEPYKYVAPDPVEQAKRHKKLLANNCKKMQDTAMYDQALLACQAAAAEGDAKSAWSAAQMFWSGQGTSVNEDEARRYYQQAQQGGVKEAAEPIETVFNDFMRRWPFELAPKDDSVIGSWCITKSGPSLDRMTTDNGRIQINADGSFRMLNDSAISTRGRWSQQADMLKLGTEGEFGILSQSADKMTLRNNNSYVWVRGNCDTPSRNMGIALQLDNAIVIGSQPYIDSILASGHNINTANTRSLSETTPLIQAIKSGNKELVKRLLEMGADAGQPDATGRSPLEIARKEKEEEIVQLLLGDWPLKALPERPPASAVPAGSFAIAIPESEQQASNKRRSDYDQQKAMLDALDTHRLYPSKDIAELMLTAACEKTQDENATDKAALQRTFGRLHGGIMDERKLDLSVLYYLNNEEFMKRYSGRMENSMMRCMLFSGR</sequence>
<reference evidence="4" key="1">
    <citation type="submission" date="2022-11" db="EMBL/GenBank/DDBJ databases">
        <title>Parathalassolutuus dongxingensis gen. nov., sp. nov., a novel member of family Oceanospirillaceae isolated from a coastal shrimp pond in Guangxi, China.</title>
        <authorList>
            <person name="Chen H."/>
        </authorList>
    </citation>
    <scope>NUCLEOTIDE SEQUENCE</scope>
    <source>
        <strain evidence="4">G-43</strain>
    </source>
</reference>
<protein>
    <submittedName>
        <fullName evidence="4">Ankyrin repeat domain-containing protein</fullName>
    </submittedName>
</protein>
<evidence type="ECO:0000313" key="5">
    <source>
        <dbReference type="Proteomes" id="UP001150830"/>
    </source>
</evidence>
<evidence type="ECO:0000259" key="3">
    <source>
        <dbReference type="Pfam" id="PF13511"/>
    </source>
</evidence>
<evidence type="ECO:0000256" key="2">
    <source>
        <dbReference type="SAM" id="SignalP"/>
    </source>
</evidence>
<evidence type="ECO:0000256" key="1">
    <source>
        <dbReference type="PROSITE-ProRule" id="PRU00023"/>
    </source>
</evidence>
<dbReference type="Gene3D" id="1.25.40.20">
    <property type="entry name" value="Ankyrin repeat-containing domain"/>
    <property type="match status" value="1"/>
</dbReference>
<dbReference type="Pfam" id="PF12796">
    <property type="entry name" value="Ank_2"/>
    <property type="match status" value="1"/>
</dbReference>
<dbReference type="Pfam" id="PF13511">
    <property type="entry name" value="DUF4124"/>
    <property type="match status" value="1"/>
</dbReference>
<keyword evidence="1" id="KW-0040">ANK repeat</keyword>
<feature type="chain" id="PRO_5040724810" evidence="2">
    <location>
        <begin position="20"/>
        <end position="598"/>
    </location>
</feature>
<dbReference type="InterPro" id="IPR025392">
    <property type="entry name" value="DUF4124"/>
</dbReference>
<feature type="repeat" description="ANK" evidence="1">
    <location>
        <begin position="408"/>
        <end position="440"/>
    </location>
</feature>
<dbReference type="PROSITE" id="PS50088">
    <property type="entry name" value="ANK_REPEAT"/>
    <property type="match status" value="1"/>
</dbReference>
<dbReference type="Gene3D" id="1.25.40.10">
    <property type="entry name" value="Tetratricopeptide repeat domain"/>
    <property type="match status" value="1"/>
</dbReference>
<dbReference type="SMART" id="SM00671">
    <property type="entry name" value="SEL1"/>
    <property type="match status" value="1"/>
</dbReference>
<evidence type="ECO:0000313" key="4">
    <source>
        <dbReference type="EMBL" id="MCY0965877.1"/>
    </source>
</evidence>
<dbReference type="InterPro" id="IPR002110">
    <property type="entry name" value="Ankyrin_rpt"/>
</dbReference>
<organism evidence="4 5">
    <name type="scientific">Parathalassolituus penaei</name>
    <dbReference type="NCBI Taxonomy" id="2997323"/>
    <lineage>
        <taxon>Bacteria</taxon>
        <taxon>Pseudomonadati</taxon>
        <taxon>Pseudomonadota</taxon>
        <taxon>Gammaproteobacteria</taxon>
        <taxon>Oceanospirillales</taxon>
        <taxon>Oceanospirillaceae</taxon>
        <taxon>Parathalassolituus</taxon>
    </lineage>
</organism>